<proteinExistence type="predicted"/>
<evidence type="ECO:0000313" key="3">
    <source>
        <dbReference type="Proteomes" id="UP001258994"/>
    </source>
</evidence>
<name>A0ABY9TPC9_9GAMM</name>
<feature type="transmembrane region" description="Helical" evidence="1">
    <location>
        <begin position="95"/>
        <end position="119"/>
    </location>
</feature>
<evidence type="ECO:0000313" key="2">
    <source>
        <dbReference type="EMBL" id="WNC70698.1"/>
    </source>
</evidence>
<keyword evidence="1" id="KW-0812">Transmembrane</keyword>
<accession>A0ABY9TPC9</accession>
<evidence type="ECO:0008006" key="4">
    <source>
        <dbReference type="Google" id="ProtNLM"/>
    </source>
</evidence>
<keyword evidence="1" id="KW-1133">Transmembrane helix</keyword>
<dbReference type="Proteomes" id="UP001258994">
    <property type="component" value="Chromosome"/>
</dbReference>
<keyword evidence="3" id="KW-1185">Reference proteome</keyword>
<dbReference type="RefSeq" id="WP_348389837.1">
    <property type="nucleotide sequence ID" value="NZ_CP134145.1"/>
</dbReference>
<dbReference type="EMBL" id="CP134145">
    <property type="protein sequence ID" value="WNC70698.1"/>
    <property type="molecule type" value="Genomic_DNA"/>
</dbReference>
<gene>
    <name evidence="2" type="ORF">RGQ13_11210</name>
</gene>
<organism evidence="2 3">
    <name type="scientific">Thalassotalea psychrophila</name>
    <dbReference type="NCBI Taxonomy" id="3065647"/>
    <lineage>
        <taxon>Bacteria</taxon>
        <taxon>Pseudomonadati</taxon>
        <taxon>Pseudomonadota</taxon>
        <taxon>Gammaproteobacteria</taxon>
        <taxon>Alteromonadales</taxon>
        <taxon>Colwelliaceae</taxon>
        <taxon>Thalassotalea</taxon>
    </lineage>
</organism>
<keyword evidence="1" id="KW-0472">Membrane</keyword>
<sequence length="280" mass="32077">MSWSHFHFKCRFLTKKLELGLSPEQAIKALDAFDVSSLFQKVKLSGAPARLFDEILLINRSDKLLECLKSYNAVDMSEVSFNESMLVKQHQKTNYMIALAIIYFIVGSIFKVYVLPNYFEVYRLFDGEVAAKVLAFDTIYVFSTLFFSLFFILVFILIRKSKNLDEQLVSRKQMGSKLFSNKMNSNLCRLSELVLAPIDIALGKNSSKTLSTLTDLKYQNIELSDEFKGFVVDIKMSIEPDFNKLFNRYFSILQMALYLAIGYLITAMYTPIFSLGAVIS</sequence>
<feature type="transmembrane region" description="Helical" evidence="1">
    <location>
        <begin position="139"/>
        <end position="158"/>
    </location>
</feature>
<reference evidence="3" key="1">
    <citation type="submission" date="2023-09" db="EMBL/GenBank/DDBJ databases">
        <authorList>
            <person name="Li S."/>
            <person name="Li X."/>
            <person name="Zhang C."/>
            <person name="Zhao Z."/>
        </authorList>
    </citation>
    <scope>NUCLEOTIDE SEQUENCE [LARGE SCALE GENOMIC DNA]</scope>
    <source>
        <strain evidence="3">SQ149</strain>
    </source>
</reference>
<feature type="transmembrane region" description="Helical" evidence="1">
    <location>
        <begin position="256"/>
        <end position="279"/>
    </location>
</feature>
<evidence type="ECO:0000256" key="1">
    <source>
        <dbReference type="SAM" id="Phobius"/>
    </source>
</evidence>
<protein>
    <recommendedName>
        <fullName evidence="4">Type II secretion system protein GspF domain-containing protein</fullName>
    </recommendedName>
</protein>